<dbReference type="InterPro" id="IPR049070">
    <property type="entry name" value="T6SS_Tsi2-like"/>
</dbReference>
<organism evidence="1 2">
    <name type="scientific">Pyxidicoccus parkwayensis</name>
    <dbReference type="NCBI Taxonomy" id="2813578"/>
    <lineage>
        <taxon>Bacteria</taxon>
        <taxon>Pseudomonadati</taxon>
        <taxon>Myxococcota</taxon>
        <taxon>Myxococcia</taxon>
        <taxon>Myxococcales</taxon>
        <taxon>Cystobacterineae</taxon>
        <taxon>Myxococcaceae</taxon>
        <taxon>Pyxidicoccus</taxon>
    </lineage>
</organism>
<accession>A0ABX7NKE0</accession>
<name>A0ABX7NKE0_9BACT</name>
<proteinExistence type="predicted"/>
<dbReference type="EMBL" id="CP071090">
    <property type="protein sequence ID" value="QSQ18864.1"/>
    <property type="molecule type" value="Genomic_DNA"/>
</dbReference>
<dbReference type="RefSeq" id="WP_206720452.1">
    <property type="nucleotide sequence ID" value="NZ_CP071090.1"/>
</dbReference>
<dbReference type="Gene3D" id="1.10.287.2500">
    <property type="match status" value="2"/>
</dbReference>
<protein>
    <submittedName>
        <fullName evidence="1">Uncharacterized protein</fullName>
    </submittedName>
</protein>
<sequence>MSQLSPRALTMAIRAVDAELCRLDAELDSAGDDADPDTQEIHLCYDLAASDLEDAYRPLCERFSNLVPYEQLVTRIRWVKQPPPIREDGRVPEGEEEVPRPLSPRALTMAIQAVAVEMRLLRDTIASTGEDTRRAEDLPLYEDYARAAEELKEAYLPLCERYINMVPYERLVGGGSSDDEHS</sequence>
<evidence type="ECO:0000313" key="1">
    <source>
        <dbReference type="EMBL" id="QSQ18864.1"/>
    </source>
</evidence>
<evidence type="ECO:0000313" key="2">
    <source>
        <dbReference type="Proteomes" id="UP000662747"/>
    </source>
</evidence>
<gene>
    <name evidence="1" type="ORF">JY651_26260</name>
</gene>
<dbReference type="InterPro" id="IPR053756">
    <property type="entry name" value="Toxin_immunity_effector"/>
</dbReference>
<dbReference type="Proteomes" id="UP000662747">
    <property type="component" value="Chromosome"/>
</dbReference>
<keyword evidence="2" id="KW-1185">Reference proteome</keyword>
<dbReference type="Pfam" id="PF21643">
    <property type="entry name" value="T6SS_Tsi2-like"/>
    <property type="match status" value="2"/>
</dbReference>
<reference evidence="1 2" key="1">
    <citation type="submission" date="2021-02" db="EMBL/GenBank/DDBJ databases">
        <title>De Novo genome assembly of isolated myxobacteria.</title>
        <authorList>
            <person name="Stevens D.C."/>
        </authorList>
    </citation>
    <scope>NUCLEOTIDE SEQUENCE [LARGE SCALE GENOMIC DNA]</scope>
    <source>
        <strain evidence="2">SCPEA02</strain>
    </source>
</reference>